<feature type="transmembrane region" description="Helical" evidence="1">
    <location>
        <begin position="79"/>
        <end position="99"/>
    </location>
</feature>
<gene>
    <name evidence="2" type="ORF">CIG75_12185</name>
</gene>
<accession>A0A223D2K6</accession>
<dbReference type="KEGG" id="tab:CIG75_12185"/>
<keyword evidence="1" id="KW-1133">Transmembrane helix</keyword>
<protein>
    <submittedName>
        <fullName evidence="2">Uncharacterized protein</fullName>
    </submittedName>
</protein>
<name>A0A223D2K6_9BACL</name>
<evidence type="ECO:0000313" key="3">
    <source>
        <dbReference type="Proteomes" id="UP000214688"/>
    </source>
</evidence>
<dbReference type="Proteomes" id="UP000214688">
    <property type="component" value="Chromosome"/>
</dbReference>
<keyword evidence="1" id="KW-0472">Membrane</keyword>
<proteinExistence type="predicted"/>
<evidence type="ECO:0000256" key="1">
    <source>
        <dbReference type="SAM" id="Phobius"/>
    </source>
</evidence>
<keyword evidence="1" id="KW-0812">Transmembrane</keyword>
<dbReference type="AlphaFoldDB" id="A0A223D2K6"/>
<reference evidence="2 3" key="1">
    <citation type="journal article" date="2015" name="Int. J. Syst. Evol. Microbiol.">
        <title>Tumebacillus algifaecis sp. nov., isolated from decomposing algal scum.</title>
        <authorList>
            <person name="Wu Y.F."/>
            <person name="Zhang B."/>
            <person name="Xing P."/>
            <person name="Wu Q.L."/>
            <person name="Liu S.J."/>
        </authorList>
    </citation>
    <scope>NUCLEOTIDE SEQUENCE [LARGE SCALE GENOMIC DNA]</scope>
    <source>
        <strain evidence="2 3">THMBR28</strain>
    </source>
</reference>
<evidence type="ECO:0000313" key="2">
    <source>
        <dbReference type="EMBL" id="ASS75673.1"/>
    </source>
</evidence>
<sequence length="100" mass="11184">MCRYHASNCRPYVGRMVQIQTRNGFHRGMVDRVSNKGIYLRPVGLASGEKESSFQTLDSGTSALQADHVFYGGGFGYRYNPAVFLVPFLSILALSSLLFW</sequence>
<dbReference type="EMBL" id="CP022657">
    <property type="protein sequence ID" value="ASS75673.1"/>
    <property type="molecule type" value="Genomic_DNA"/>
</dbReference>
<organism evidence="2 3">
    <name type="scientific">Tumebacillus algifaecis</name>
    <dbReference type="NCBI Taxonomy" id="1214604"/>
    <lineage>
        <taxon>Bacteria</taxon>
        <taxon>Bacillati</taxon>
        <taxon>Bacillota</taxon>
        <taxon>Bacilli</taxon>
        <taxon>Bacillales</taxon>
        <taxon>Alicyclobacillaceae</taxon>
        <taxon>Tumebacillus</taxon>
    </lineage>
</organism>
<keyword evidence="3" id="KW-1185">Reference proteome</keyword>